<dbReference type="AlphaFoldDB" id="A0A1G6NF29"/>
<keyword evidence="1" id="KW-0175">Coiled coil</keyword>
<sequence>MVWANSRSSHVESLARNKVDSFSEIRTISTEEYQQIKREYENAILRLEAELKEISQLVDQHLFPLDPN</sequence>
<reference evidence="3" key="1">
    <citation type="submission" date="2016-10" db="EMBL/GenBank/DDBJ databases">
        <authorList>
            <person name="Varghese N."/>
            <person name="Submissions S."/>
        </authorList>
    </citation>
    <scope>NUCLEOTIDE SEQUENCE [LARGE SCALE GENOMIC DNA]</scope>
    <source>
        <strain evidence="3">DSM 18609</strain>
    </source>
</reference>
<organism evidence="2 3">
    <name type="scientific">Pedobacter soli</name>
    <dbReference type="NCBI Taxonomy" id="390242"/>
    <lineage>
        <taxon>Bacteria</taxon>
        <taxon>Pseudomonadati</taxon>
        <taxon>Bacteroidota</taxon>
        <taxon>Sphingobacteriia</taxon>
        <taxon>Sphingobacteriales</taxon>
        <taxon>Sphingobacteriaceae</taxon>
        <taxon>Pedobacter</taxon>
    </lineage>
</organism>
<keyword evidence="3" id="KW-1185">Reference proteome</keyword>
<accession>A0A1G6NF29</accession>
<dbReference type="Proteomes" id="UP000199455">
    <property type="component" value="Unassembled WGS sequence"/>
</dbReference>
<proteinExistence type="predicted"/>
<evidence type="ECO:0000313" key="2">
    <source>
        <dbReference type="EMBL" id="SDC65916.1"/>
    </source>
</evidence>
<dbReference type="EMBL" id="FMZH01000002">
    <property type="protein sequence ID" value="SDC65916.1"/>
    <property type="molecule type" value="Genomic_DNA"/>
</dbReference>
<feature type="coiled-coil region" evidence="1">
    <location>
        <begin position="30"/>
        <end position="60"/>
    </location>
</feature>
<evidence type="ECO:0000256" key="1">
    <source>
        <dbReference type="SAM" id="Coils"/>
    </source>
</evidence>
<gene>
    <name evidence="2" type="ORF">SAMN04488024_102645</name>
</gene>
<protein>
    <submittedName>
        <fullName evidence="2">Uncharacterized protein</fullName>
    </submittedName>
</protein>
<evidence type="ECO:0000313" key="3">
    <source>
        <dbReference type="Proteomes" id="UP000199455"/>
    </source>
</evidence>
<name>A0A1G6NF29_9SPHI</name>